<evidence type="ECO:0000259" key="2">
    <source>
        <dbReference type="Pfam" id="PF13193"/>
    </source>
</evidence>
<dbReference type="GO" id="GO:0031956">
    <property type="term" value="F:medium-chain fatty acid-CoA ligase activity"/>
    <property type="evidence" value="ECO:0007669"/>
    <property type="project" value="TreeGrafter"/>
</dbReference>
<dbReference type="Gene3D" id="3.30.300.30">
    <property type="match status" value="1"/>
</dbReference>
<name>A0A9X1TZL3_9CORY</name>
<evidence type="ECO:0000313" key="3">
    <source>
        <dbReference type="EMBL" id="MCF4005839.1"/>
    </source>
</evidence>
<dbReference type="PANTHER" id="PTHR43201:SF32">
    <property type="entry name" value="2-SUCCINYLBENZOATE--COA LIGASE, CHLOROPLASTIC_PEROXISOMAL"/>
    <property type="match status" value="1"/>
</dbReference>
<dbReference type="Proteomes" id="UP001139336">
    <property type="component" value="Unassembled WGS sequence"/>
</dbReference>
<protein>
    <submittedName>
        <fullName evidence="3">O-succinylbenzoate--CoA ligase</fullName>
        <ecNumber evidence="3">6.2.1.26</ecNumber>
    </submittedName>
</protein>
<dbReference type="EC" id="6.2.1.26" evidence="3"/>
<dbReference type="EMBL" id="JAKGSI010000001">
    <property type="protein sequence ID" value="MCF4005839.1"/>
    <property type="molecule type" value="Genomic_DNA"/>
</dbReference>
<dbReference type="GO" id="GO:0006631">
    <property type="term" value="P:fatty acid metabolic process"/>
    <property type="evidence" value="ECO:0007669"/>
    <property type="project" value="TreeGrafter"/>
</dbReference>
<gene>
    <name evidence="3" type="primary">menE</name>
    <name evidence="3" type="ORF">L1O03_01425</name>
</gene>
<dbReference type="InterPro" id="IPR000873">
    <property type="entry name" value="AMP-dep_synth/lig_dom"/>
</dbReference>
<evidence type="ECO:0000259" key="1">
    <source>
        <dbReference type="Pfam" id="PF00501"/>
    </source>
</evidence>
<dbReference type="InterPro" id="IPR025110">
    <property type="entry name" value="AMP-bd_C"/>
</dbReference>
<proteinExistence type="predicted"/>
<sequence>MTRLLEPLPIDPHHPERILGDLEQAIAGQRSLLPLPGGTSPHDRARATLLRNTQRAGAPIDEGIALVVGTSGSTGTPKGAQLSPRNLVSSADATHRVLGGEGNWLLAMPAHHIAGLQVLIRSLIAGVEPLCLDLSGGFSIRDFARAAEELRSSTPGERCYTALTPMQLLKAMDSLEGIEGLRRFDRILIGGAPLRAETRRSAEELGIRLVTTYGSSETSGGCVYDGRPLPGARVRLEEGRIILGGPMVAQGYRNAPESEAFAQPGWFRTSDGGSMDDDGRLRVEGRLDAIIDTGGLKLHPEVVENHLTEHPGIEAACVVGVPDPRRGQQVVAAYTGVARPGDVYEHCAELPRWQVPRQVKKVERLPLIGPGKVDRQAVRRLFEAAL</sequence>
<dbReference type="NCBIfam" id="NF005877">
    <property type="entry name" value="PRK07824.1"/>
    <property type="match status" value="1"/>
</dbReference>
<feature type="domain" description="AMP-binding enzyme C-terminal" evidence="2">
    <location>
        <begin position="303"/>
        <end position="372"/>
    </location>
</feature>
<organism evidence="3 4">
    <name type="scientific">Corynebacterium uropygiale</name>
    <dbReference type="NCBI Taxonomy" id="1775911"/>
    <lineage>
        <taxon>Bacteria</taxon>
        <taxon>Bacillati</taxon>
        <taxon>Actinomycetota</taxon>
        <taxon>Actinomycetes</taxon>
        <taxon>Mycobacteriales</taxon>
        <taxon>Corynebacteriaceae</taxon>
        <taxon>Corynebacterium</taxon>
    </lineage>
</organism>
<dbReference type="InterPro" id="IPR020845">
    <property type="entry name" value="AMP-binding_CS"/>
</dbReference>
<keyword evidence="3" id="KW-0436">Ligase</keyword>
<keyword evidence="4" id="KW-1185">Reference proteome</keyword>
<accession>A0A9X1TZL3</accession>
<dbReference type="Pfam" id="PF00501">
    <property type="entry name" value="AMP-binding"/>
    <property type="match status" value="1"/>
</dbReference>
<dbReference type="InterPro" id="IPR042099">
    <property type="entry name" value="ANL_N_sf"/>
</dbReference>
<dbReference type="SUPFAM" id="SSF56801">
    <property type="entry name" value="Acetyl-CoA synthetase-like"/>
    <property type="match status" value="1"/>
</dbReference>
<dbReference type="InterPro" id="IPR045851">
    <property type="entry name" value="AMP-bd_C_sf"/>
</dbReference>
<evidence type="ECO:0000313" key="4">
    <source>
        <dbReference type="Proteomes" id="UP001139336"/>
    </source>
</evidence>
<dbReference type="GO" id="GO:0008756">
    <property type="term" value="F:o-succinylbenzoate-CoA ligase activity"/>
    <property type="evidence" value="ECO:0007669"/>
    <property type="project" value="UniProtKB-EC"/>
</dbReference>
<dbReference type="Pfam" id="PF13193">
    <property type="entry name" value="AMP-binding_C"/>
    <property type="match status" value="1"/>
</dbReference>
<feature type="domain" description="AMP-dependent synthetase/ligase" evidence="1">
    <location>
        <begin position="62"/>
        <end position="252"/>
    </location>
</feature>
<dbReference type="RefSeq" id="WP_236117633.1">
    <property type="nucleotide sequence ID" value="NZ_JAKGSI010000001.1"/>
</dbReference>
<dbReference type="PROSITE" id="PS00455">
    <property type="entry name" value="AMP_BINDING"/>
    <property type="match status" value="1"/>
</dbReference>
<dbReference type="AlphaFoldDB" id="A0A9X1TZL3"/>
<dbReference type="PANTHER" id="PTHR43201">
    <property type="entry name" value="ACYL-COA SYNTHETASE"/>
    <property type="match status" value="1"/>
</dbReference>
<dbReference type="Gene3D" id="3.40.50.12780">
    <property type="entry name" value="N-terminal domain of ligase-like"/>
    <property type="match status" value="1"/>
</dbReference>
<reference evidence="3" key="1">
    <citation type="submission" date="2022-01" db="EMBL/GenBank/DDBJ databases">
        <title>Corynebacterium sp. nov isolated from isolated from the feces of the greater white-fronted geese (Anser albifrons) at Poyang Lake, PR China.</title>
        <authorList>
            <person name="Liu Q."/>
        </authorList>
    </citation>
    <scope>NUCLEOTIDE SEQUENCE</scope>
    <source>
        <strain evidence="3">JCM 32435</strain>
    </source>
</reference>
<comment type="caution">
    <text evidence="3">The sequence shown here is derived from an EMBL/GenBank/DDBJ whole genome shotgun (WGS) entry which is preliminary data.</text>
</comment>